<name>A0A8J4FDE4_9CHLO</name>
<evidence type="ECO:0000313" key="2">
    <source>
        <dbReference type="Proteomes" id="UP000747110"/>
    </source>
</evidence>
<evidence type="ECO:0000313" key="1">
    <source>
        <dbReference type="EMBL" id="GIL70287.1"/>
    </source>
</evidence>
<keyword evidence="2" id="KW-1185">Reference proteome</keyword>
<proteinExistence type="predicted"/>
<organism evidence="1 2">
    <name type="scientific">Volvox reticuliferus</name>
    <dbReference type="NCBI Taxonomy" id="1737510"/>
    <lineage>
        <taxon>Eukaryota</taxon>
        <taxon>Viridiplantae</taxon>
        <taxon>Chlorophyta</taxon>
        <taxon>core chlorophytes</taxon>
        <taxon>Chlorophyceae</taxon>
        <taxon>CS clade</taxon>
        <taxon>Chlamydomonadales</taxon>
        <taxon>Volvocaceae</taxon>
        <taxon>Volvox</taxon>
    </lineage>
</organism>
<dbReference type="Proteomes" id="UP000747110">
    <property type="component" value="Unassembled WGS sequence"/>
</dbReference>
<dbReference type="EMBL" id="BNCP01000002">
    <property type="protein sequence ID" value="GIL70287.1"/>
    <property type="molecule type" value="Genomic_DNA"/>
</dbReference>
<comment type="caution">
    <text evidence="1">The sequence shown here is derived from an EMBL/GenBank/DDBJ whole genome shotgun (WGS) entry which is preliminary data.</text>
</comment>
<gene>
    <name evidence="1" type="ORF">Vretifemale_1107</name>
</gene>
<dbReference type="OrthoDB" id="553276at2759"/>
<sequence>MSLVLQQARCGGLRSSRDPAASARSYRGVIKAPRSCLCKAVSNAGVTSRRSALLSGLAVLCTPQLFVSREASAAAPVDVQQSLEEYERLESEGKLNSAKALENIRAKLNFKRGYDGRVYVKSAKGKMFAVRLDMETPGTMLIRDMESGEVYGLQTEGFQQIDLTNDQVVIALFADGNWETAMSPITFEDDDGKIKTLKLEEKLFRNLPGLLSAVGGDQAED</sequence>
<dbReference type="AlphaFoldDB" id="A0A8J4FDE4"/>
<accession>A0A8J4FDE4</accession>
<protein>
    <submittedName>
        <fullName evidence="1">Uncharacterized protein</fullName>
    </submittedName>
</protein>
<reference evidence="1" key="1">
    <citation type="journal article" date="2021" name="Proc. Natl. Acad. Sci. U.S.A.">
        <title>Three genomes in the algal genus Volvox reveal the fate of a haploid sex-determining region after a transition to homothallism.</title>
        <authorList>
            <person name="Yamamoto K."/>
            <person name="Hamaji T."/>
            <person name="Kawai-Toyooka H."/>
            <person name="Matsuzaki R."/>
            <person name="Takahashi F."/>
            <person name="Nishimura Y."/>
            <person name="Kawachi M."/>
            <person name="Noguchi H."/>
            <person name="Minakuchi Y."/>
            <person name="Umen J.G."/>
            <person name="Toyoda A."/>
            <person name="Nozaki H."/>
        </authorList>
    </citation>
    <scope>NUCLEOTIDE SEQUENCE</scope>
    <source>
        <strain evidence="1">NIES-3786</strain>
    </source>
</reference>